<dbReference type="InterPro" id="IPR004408">
    <property type="entry name" value="Biotin_CoA_COase_ligase"/>
</dbReference>
<feature type="domain" description="BPL/LPL catalytic" evidence="4">
    <location>
        <begin position="69"/>
        <end position="255"/>
    </location>
</feature>
<dbReference type="CDD" id="cd16442">
    <property type="entry name" value="BPL"/>
    <property type="match status" value="1"/>
</dbReference>
<reference evidence="5" key="1">
    <citation type="submission" date="2020-10" db="EMBL/GenBank/DDBJ databases">
        <authorList>
            <person name="Gilroy R."/>
        </authorList>
    </citation>
    <scope>NUCLEOTIDE SEQUENCE</scope>
    <source>
        <strain evidence="5">ChiSjej4B22-8349</strain>
    </source>
</reference>
<keyword evidence="3" id="KW-0804">Transcription</keyword>
<protein>
    <recommendedName>
        <fullName evidence="3">Bifunctional ligase/repressor BirA</fullName>
    </recommendedName>
    <alternativeName>
        <fullName evidence="3">Biotin--[acetyl-CoA-carboxylase] ligase</fullName>
        <ecNumber evidence="3">6.3.4.15</ecNumber>
    </alternativeName>
    <alternativeName>
        <fullName evidence="3">Biotin--protein ligase</fullName>
    </alternativeName>
    <alternativeName>
        <fullName evidence="3">Biotin-[acetyl-CoA carboxylase] synthetase</fullName>
    </alternativeName>
</protein>
<dbReference type="PANTHER" id="PTHR12835">
    <property type="entry name" value="BIOTIN PROTEIN LIGASE"/>
    <property type="match status" value="1"/>
</dbReference>
<dbReference type="Gene3D" id="3.30.930.10">
    <property type="entry name" value="Bira Bifunctional Protein, Domain 2"/>
    <property type="match status" value="1"/>
</dbReference>
<keyword evidence="2 3" id="KW-0092">Biotin</keyword>
<dbReference type="Pfam" id="PF08279">
    <property type="entry name" value="HTH_11"/>
    <property type="match status" value="1"/>
</dbReference>
<dbReference type="InterPro" id="IPR013196">
    <property type="entry name" value="HTH_11"/>
</dbReference>
<dbReference type="AlphaFoldDB" id="A0A9D1N798"/>
<dbReference type="Gene3D" id="1.10.10.10">
    <property type="entry name" value="Winged helix-like DNA-binding domain superfamily/Winged helix DNA-binding domain"/>
    <property type="match status" value="1"/>
</dbReference>
<dbReference type="EC" id="6.3.4.15" evidence="3"/>
<dbReference type="GO" id="GO:0006355">
    <property type="term" value="P:regulation of DNA-templated transcription"/>
    <property type="evidence" value="ECO:0007669"/>
    <property type="project" value="UniProtKB-UniRule"/>
</dbReference>
<keyword evidence="3" id="KW-0805">Transcription regulation</keyword>
<dbReference type="GO" id="GO:0003677">
    <property type="term" value="F:DNA binding"/>
    <property type="evidence" value="ECO:0007669"/>
    <property type="project" value="UniProtKB-UniRule"/>
</dbReference>
<dbReference type="Pfam" id="PF02237">
    <property type="entry name" value="BPL_C"/>
    <property type="match status" value="1"/>
</dbReference>
<reference evidence="5" key="2">
    <citation type="journal article" date="2021" name="PeerJ">
        <title>Extensive microbial diversity within the chicken gut microbiome revealed by metagenomics and culture.</title>
        <authorList>
            <person name="Gilroy R."/>
            <person name="Ravi A."/>
            <person name="Getino M."/>
            <person name="Pursley I."/>
            <person name="Horton D.L."/>
            <person name="Alikhan N.F."/>
            <person name="Baker D."/>
            <person name="Gharbi K."/>
            <person name="Hall N."/>
            <person name="Watson M."/>
            <person name="Adriaenssens E.M."/>
            <person name="Foster-Nyarko E."/>
            <person name="Jarju S."/>
            <person name="Secka A."/>
            <person name="Antonio M."/>
            <person name="Oren A."/>
            <person name="Chaudhuri R.R."/>
            <person name="La Ragione R."/>
            <person name="Hildebrand F."/>
            <person name="Pallen M.J."/>
        </authorList>
    </citation>
    <scope>NUCLEOTIDE SEQUENCE</scope>
    <source>
        <strain evidence="5">ChiSjej4B22-8349</strain>
    </source>
</reference>
<dbReference type="PANTHER" id="PTHR12835:SF5">
    <property type="entry name" value="BIOTIN--PROTEIN LIGASE"/>
    <property type="match status" value="1"/>
</dbReference>
<sequence length="326" mass="35197">MSTKDLVLKSLRNAGGSFVSGETLSGDLHVSRTAIWKAIRALREEGYIIKAVTNRGYRLIEGGDTIAAGNIRDFLPSEYKSIDIEVYDILDSTNLKARQLSDDGASHGTVVIALQQTAGRGRLGRDFFSPREGLYLSIIIKPSFALDRAAAVTTAAAVAVAEAVEKVCGKQAGIKWVNDIYCNGKKICGILTEGITNFETGRVETIIIGIGVNTTVKDFPEELLDIAGAVEGNYSKAQLAAEIIAGTLRFIGDQENSTFIDSYKQRSIVLGRDITVYKGRYLTSPEKDLSGIPAKALDIDNAGRLIVQYENGTREALSSGEISIRL</sequence>
<feature type="binding site" evidence="3">
    <location>
        <begin position="120"/>
        <end position="122"/>
    </location>
    <ligand>
        <name>biotin</name>
        <dbReference type="ChEBI" id="CHEBI:57586"/>
    </ligand>
</feature>
<evidence type="ECO:0000256" key="3">
    <source>
        <dbReference type="HAMAP-Rule" id="MF_00978"/>
    </source>
</evidence>
<feature type="DNA-binding region" description="H-T-H motif" evidence="3">
    <location>
        <begin position="21"/>
        <end position="40"/>
    </location>
</feature>
<dbReference type="PROSITE" id="PS51733">
    <property type="entry name" value="BPL_LPL_CATALYTIC"/>
    <property type="match status" value="1"/>
</dbReference>
<dbReference type="Proteomes" id="UP000824130">
    <property type="component" value="Unassembled WGS sequence"/>
</dbReference>
<keyword evidence="3" id="KW-0238">DNA-binding</keyword>
<evidence type="ECO:0000259" key="4">
    <source>
        <dbReference type="PROSITE" id="PS51733"/>
    </source>
</evidence>
<feature type="binding site" evidence="3">
    <location>
        <position position="116"/>
    </location>
    <ligand>
        <name>biotin</name>
        <dbReference type="ChEBI" id="CHEBI:57586"/>
    </ligand>
</feature>
<feature type="binding site" evidence="3">
    <location>
        <position position="186"/>
    </location>
    <ligand>
        <name>biotin</name>
        <dbReference type="ChEBI" id="CHEBI:57586"/>
    </ligand>
</feature>
<dbReference type="InterPro" id="IPR036390">
    <property type="entry name" value="WH_DNA-bd_sf"/>
</dbReference>
<feature type="binding site" evidence="3">
    <location>
        <begin position="92"/>
        <end position="94"/>
    </location>
    <ligand>
        <name>biotin</name>
        <dbReference type="ChEBI" id="CHEBI:57586"/>
    </ligand>
</feature>
<dbReference type="Gene3D" id="2.30.30.100">
    <property type="match status" value="1"/>
</dbReference>
<dbReference type="InterPro" id="IPR030855">
    <property type="entry name" value="Bifunct_BirA"/>
</dbReference>
<name>A0A9D1N798_9FIRM</name>
<keyword evidence="1 3" id="KW-0436">Ligase</keyword>
<dbReference type="Pfam" id="PF03099">
    <property type="entry name" value="BPL_LplA_LipB"/>
    <property type="match status" value="1"/>
</dbReference>
<keyword evidence="3" id="KW-0678">Repressor</keyword>
<dbReference type="HAMAP" id="MF_00978">
    <property type="entry name" value="Bifunct_BirA"/>
    <property type="match status" value="1"/>
</dbReference>
<comment type="caution">
    <text evidence="5">The sequence shown here is derived from an EMBL/GenBank/DDBJ whole genome shotgun (WGS) entry which is preliminary data.</text>
</comment>
<dbReference type="GO" id="GO:0005737">
    <property type="term" value="C:cytoplasm"/>
    <property type="evidence" value="ECO:0007669"/>
    <property type="project" value="TreeGrafter"/>
</dbReference>
<keyword evidence="3" id="KW-0067">ATP-binding</keyword>
<evidence type="ECO:0000256" key="1">
    <source>
        <dbReference type="ARBA" id="ARBA00022598"/>
    </source>
</evidence>
<dbReference type="InterPro" id="IPR045864">
    <property type="entry name" value="aa-tRNA-synth_II/BPL/LPL"/>
</dbReference>
<dbReference type="GO" id="GO:0004077">
    <property type="term" value="F:biotin--[biotin carboxyl-carrier protein] ligase activity"/>
    <property type="evidence" value="ECO:0007669"/>
    <property type="project" value="UniProtKB-UniRule"/>
</dbReference>
<dbReference type="GO" id="GO:0016740">
    <property type="term" value="F:transferase activity"/>
    <property type="evidence" value="ECO:0007669"/>
    <property type="project" value="UniProtKB-ARBA"/>
</dbReference>
<comment type="function">
    <text evidence="3">Acts both as a biotin--[acetyl-CoA-carboxylase] ligase and a repressor.</text>
</comment>
<dbReference type="InterPro" id="IPR004143">
    <property type="entry name" value="BPL_LPL_catalytic"/>
</dbReference>
<evidence type="ECO:0000313" key="6">
    <source>
        <dbReference type="Proteomes" id="UP000824130"/>
    </source>
</evidence>
<comment type="similarity">
    <text evidence="3">Belongs to the biotin--protein ligase family.</text>
</comment>
<dbReference type="GO" id="GO:0009249">
    <property type="term" value="P:protein lipoylation"/>
    <property type="evidence" value="ECO:0007669"/>
    <property type="project" value="UniProtKB-ARBA"/>
</dbReference>
<dbReference type="SUPFAM" id="SSF46785">
    <property type="entry name" value="Winged helix' DNA-binding domain"/>
    <property type="match status" value="1"/>
</dbReference>
<gene>
    <name evidence="3" type="primary">birA</name>
    <name evidence="5" type="ORF">IAD25_07160</name>
</gene>
<dbReference type="GO" id="GO:0005524">
    <property type="term" value="F:ATP binding"/>
    <property type="evidence" value="ECO:0007669"/>
    <property type="project" value="UniProtKB-UniRule"/>
</dbReference>
<dbReference type="SUPFAM" id="SSF55681">
    <property type="entry name" value="Class II aaRS and biotin synthetases"/>
    <property type="match status" value="1"/>
</dbReference>
<evidence type="ECO:0000256" key="2">
    <source>
        <dbReference type="ARBA" id="ARBA00023267"/>
    </source>
</evidence>
<dbReference type="InterPro" id="IPR003142">
    <property type="entry name" value="BPL_C"/>
</dbReference>
<dbReference type="NCBIfam" id="TIGR00121">
    <property type="entry name" value="birA_ligase"/>
    <property type="match status" value="1"/>
</dbReference>
<organism evidence="5 6">
    <name type="scientific">Candidatus Allocopromorpha excrementipullorum</name>
    <dbReference type="NCBI Taxonomy" id="2840743"/>
    <lineage>
        <taxon>Bacteria</taxon>
        <taxon>Bacillati</taxon>
        <taxon>Bacillota</taxon>
        <taxon>Clostridia</taxon>
        <taxon>Eubacteriales</taxon>
        <taxon>Eubacteriaceae</taxon>
        <taxon>Eubacteriaceae incertae sedis</taxon>
        <taxon>Candidatus Allocopromorpha</taxon>
    </lineage>
</organism>
<keyword evidence="3" id="KW-0547">Nucleotide-binding</keyword>
<comment type="catalytic activity">
    <reaction evidence="3">
        <text>biotin + L-lysyl-[protein] + ATP = N(6)-biotinyl-L-lysyl-[protein] + AMP + diphosphate + H(+)</text>
        <dbReference type="Rhea" id="RHEA:11756"/>
        <dbReference type="Rhea" id="RHEA-COMP:9752"/>
        <dbReference type="Rhea" id="RHEA-COMP:10505"/>
        <dbReference type="ChEBI" id="CHEBI:15378"/>
        <dbReference type="ChEBI" id="CHEBI:29969"/>
        <dbReference type="ChEBI" id="CHEBI:30616"/>
        <dbReference type="ChEBI" id="CHEBI:33019"/>
        <dbReference type="ChEBI" id="CHEBI:57586"/>
        <dbReference type="ChEBI" id="CHEBI:83144"/>
        <dbReference type="ChEBI" id="CHEBI:456215"/>
        <dbReference type="EC" id="6.3.4.15"/>
    </reaction>
</comment>
<evidence type="ECO:0000313" key="5">
    <source>
        <dbReference type="EMBL" id="HIU96464.1"/>
    </source>
</evidence>
<proteinExistence type="inferred from homology"/>
<dbReference type="EMBL" id="DVOB01000152">
    <property type="protein sequence ID" value="HIU96464.1"/>
    <property type="molecule type" value="Genomic_DNA"/>
</dbReference>
<dbReference type="InterPro" id="IPR036388">
    <property type="entry name" value="WH-like_DNA-bd_sf"/>
</dbReference>
<accession>A0A9D1N798</accession>